<evidence type="ECO:0008006" key="4">
    <source>
        <dbReference type="Google" id="ProtNLM"/>
    </source>
</evidence>
<evidence type="ECO:0000256" key="1">
    <source>
        <dbReference type="SAM" id="MobiDB-lite"/>
    </source>
</evidence>
<name>A0ABY4QIX1_9MYCO</name>
<keyword evidence="3" id="KW-1185">Reference proteome</keyword>
<dbReference type="Proteomes" id="UP001056610">
    <property type="component" value="Chromosome"/>
</dbReference>
<feature type="region of interest" description="Disordered" evidence="1">
    <location>
        <begin position="84"/>
        <end position="149"/>
    </location>
</feature>
<organism evidence="2 3">
    <name type="scientific">Candidatus Mycobacterium methanotrophicum</name>
    <dbReference type="NCBI Taxonomy" id="2943498"/>
    <lineage>
        <taxon>Bacteria</taxon>
        <taxon>Bacillati</taxon>
        <taxon>Actinomycetota</taxon>
        <taxon>Actinomycetes</taxon>
        <taxon>Mycobacteriales</taxon>
        <taxon>Mycobacteriaceae</taxon>
        <taxon>Mycobacterium</taxon>
    </lineage>
</organism>
<feature type="compositionally biased region" description="Polar residues" evidence="1">
    <location>
        <begin position="136"/>
        <end position="149"/>
    </location>
</feature>
<evidence type="ECO:0000313" key="2">
    <source>
        <dbReference type="EMBL" id="UQX09930.1"/>
    </source>
</evidence>
<protein>
    <recommendedName>
        <fullName evidence="4">Transposase DDE domain-containing protein</fullName>
    </recommendedName>
</protein>
<dbReference type="EMBL" id="CP097320">
    <property type="protein sequence ID" value="UQX09930.1"/>
    <property type="molecule type" value="Genomic_DNA"/>
</dbReference>
<feature type="compositionally biased region" description="Basic residues" evidence="1">
    <location>
        <begin position="107"/>
        <end position="122"/>
    </location>
</feature>
<reference evidence="2" key="1">
    <citation type="submission" date="2022-05" db="EMBL/GenBank/DDBJ databases">
        <title>A methanotrophic Mycobacterium dominates a cave microbial ecosystem.</title>
        <authorList>
            <person name="Van Spanning R.J.M."/>
            <person name="Guan Q."/>
            <person name="Melkonian C."/>
            <person name="Gallant J."/>
            <person name="Polerecky L."/>
            <person name="Flot J.-F."/>
            <person name="Brandt B.W."/>
            <person name="Braster M."/>
            <person name="Iturbe Espinoza P."/>
            <person name="Aerts J."/>
            <person name="Meima-Franke M."/>
            <person name="Piersma S.R."/>
            <person name="Bunduc C."/>
            <person name="Ummels R."/>
            <person name="Pain A."/>
            <person name="Fleming E.J."/>
            <person name="van der Wel N."/>
            <person name="Gherman V.D."/>
            <person name="Sarbu S.M."/>
            <person name="Bodelier P.L.E."/>
            <person name="Bitter W."/>
        </authorList>
    </citation>
    <scope>NUCLEOTIDE SEQUENCE</scope>
    <source>
        <strain evidence="2">Sulfur Cave</strain>
    </source>
</reference>
<evidence type="ECO:0000313" key="3">
    <source>
        <dbReference type="Proteomes" id="UP001056610"/>
    </source>
</evidence>
<gene>
    <name evidence="2" type="ORF">M5I08_16985</name>
</gene>
<proteinExistence type="predicted"/>
<sequence>MQAVFGNWLCWRVAAPVHNVGLWLGTLALPRKLRRAGGKRLRLAFLNVAARLVATATAYPHVEAFAAALRHIWATGLRLTIRSPLKTAPSQRISKPPPRSTHAQNRSPHRRSHAHAQLRHRPTAQPPATRPPKARSLQTRLKNQGLTNA</sequence>
<accession>A0ABY4QIX1</accession>
<dbReference type="RefSeq" id="WP_219070404.1">
    <property type="nucleotide sequence ID" value="NZ_CAJUXY010000089.1"/>
</dbReference>